<organism evidence="1 2">
    <name type="scientific">Cetraspora pellucida</name>
    <dbReference type="NCBI Taxonomy" id="1433469"/>
    <lineage>
        <taxon>Eukaryota</taxon>
        <taxon>Fungi</taxon>
        <taxon>Fungi incertae sedis</taxon>
        <taxon>Mucoromycota</taxon>
        <taxon>Glomeromycotina</taxon>
        <taxon>Glomeromycetes</taxon>
        <taxon>Diversisporales</taxon>
        <taxon>Gigasporaceae</taxon>
        <taxon>Cetraspora</taxon>
    </lineage>
</organism>
<name>A0A9N9B5E6_9GLOM</name>
<sequence>MIYVYPTFKDMKNLNAYEYLCLLAIHKYLNTIFNNEELYSCIKLSLEISQQVFQHGPWMAHHIHDTNHGAFTNDALCAKNINLSPSNKQLKLHDSWFINAQDK</sequence>
<evidence type="ECO:0000313" key="2">
    <source>
        <dbReference type="Proteomes" id="UP000789759"/>
    </source>
</evidence>
<dbReference type="EMBL" id="CAJVQA010002574">
    <property type="protein sequence ID" value="CAG8551383.1"/>
    <property type="molecule type" value="Genomic_DNA"/>
</dbReference>
<dbReference type="AlphaFoldDB" id="A0A9N9B5E6"/>
<protein>
    <submittedName>
        <fullName evidence="1">5902_t:CDS:1</fullName>
    </submittedName>
</protein>
<gene>
    <name evidence="1" type="ORF">CPELLU_LOCUS4768</name>
</gene>
<dbReference type="Proteomes" id="UP000789759">
    <property type="component" value="Unassembled WGS sequence"/>
</dbReference>
<comment type="caution">
    <text evidence="1">The sequence shown here is derived from an EMBL/GenBank/DDBJ whole genome shotgun (WGS) entry which is preliminary data.</text>
</comment>
<keyword evidence="2" id="KW-1185">Reference proteome</keyword>
<accession>A0A9N9B5E6</accession>
<proteinExistence type="predicted"/>
<dbReference type="OrthoDB" id="10560412at2759"/>
<reference evidence="1" key="1">
    <citation type="submission" date="2021-06" db="EMBL/GenBank/DDBJ databases">
        <authorList>
            <person name="Kallberg Y."/>
            <person name="Tangrot J."/>
            <person name="Rosling A."/>
        </authorList>
    </citation>
    <scope>NUCLEOTIDE SEQUENCE</scope>
    <source>
        <strain evidence="1">FL966</strain>
    </source>
</reference>
<evidence type="ECO:0000313" key="1">
    <source>
        <dbReference type="EMBL" id="CAG8551383.1"/>
    </source>
</evidence>